<dbReference type="Proteomes" id="UP001172386">
    <property type="component" value="Unassembled WGS sequence"/>
</dbReference>
<protein>
    <submittedName>
        <fullName evidence="1">Uncharacterized protein</fullName>
    </submittedName>
</protein>
<organism evidence="1 2">
    <name type="scientific">Neophaeococcomyces mojaviensis</name>
    <dbReference type="NCBI Taxonomy" id="3383035"/>
    <lineage>
        <taxon>Eukaryota</taxon>
        <taxon>Fungi</taxon>
        <taxon>Dikarya</taxon>
        <taxon>Ascomycota</taxon>
        <taxon>Pezizomycotina</taxon>
        <taxon>Eurotiomycetes</taxon>
        <taxon>Chaetothyriomycetidae</taxon>
        <taxon>Chaetothyriales</taxon>
        <taxon>Chaetothyriales incertae sedis</taxon>
        <taxon>Neophaeococcomyces</taxon>
    </lineage>
</organism>
<reference evidence="1" key="1">
    <citation type="submission" date="2022-10" db="EMBL/GenBank/DDBJ databases">
        <title>Culturing micro-colonial fungi from biological soil crusts in the Mojave desert and describing Neophaeococcomyces mojavensis, and introducing the new genera and species Taxawa tesnikishii.</title>
        <authorList>
            <person name="Kurbessoian T."/>
            <person name="Stajich J.E."/>
        </authorList>
    </citation>
    <scope>NUCLEOTIDE SEQUENCE</scope>
    <source>
        <strain evidence="1">JES_112</strain>
    </source>
</reference>
<evidence type="ECO:0000313" key="2">
    <source>
        <dbReference type="Proteomes" id="UP001172386"/>
    </source>
</evidence>
<dbReference type="EMBL" id="JAPDRQ010000013">
    <property type="protein sequence ID" value="KAJ9662738.1"/>
    <property type="molecule type" value="Genomic_DNA"/>
</dbReference>
<comment type="caution">
    <text evidence="1">The sequence shown here is derived from an EMBL/GenBank/DDBJ whole genome shotgun (WGS) entry which is preliminary data.</text>
</comment>
<keyword evidence="2" id="KW-1185">Reference proteome</keyword>
<accession>A0ACC3AHL3</accession>
<proteinExistence type="predicted"/>
<gene>
    <name evidence="1" type="ORF">H2198_001187</name>
</gene>
<sequence length="107" mass="12398">MAFFVSEKIKRRKEDKREAKRIAYEKRYEELEAEHKRNKLASSAGLEKTTALEDHQPNTVQRNDASRSSHDSQRDADANNDSTHWAEETNLVRLKSQSELSSSRHKG</sequence>
<name>A0ACC3AHL3_9EURO</name>
<evidence type="ECO:0000313" key="1">
    <source>
        <dbReference type="EMBL" id="KAJ9662738.1"/>
    </source>
</evidence>